<accession>A0ABW9AFB6</accession>
<feature type="signal peptide" evidence="6">
    <location>
        <begin position="1"/>
        <end position="20"/>
    </location>
</feature>
<keyword evidence="5" id="KW-0998">Cell outer membrane</keyword>
<sequence>MIKTSIAVALSLLCAGPAMAQQSQSSNDDFPDHIKGDLGAGVFRLDRNVVTKSDHTTVLPYAYFDYGRFFARLDTFGIKTVKLGAGYLELAARVNFEGIKDIRGLSDRSNPIPIGIGTLQETPYGAFFLNAFYDVNKSHGTLLEAIYAAQFDVGPVSIYPQVGIERRSGSYNNYFFGISQSEAGASGYREYHAGASTSPMLGLSAQMPINDKWNLNFTWRRKWLGSAVADSPIVKRSTENMALLAVSYNFK</sequence>
<proteinExistence type="inferred from homology"/>
<gene>
    <name evidence="7" type="ORF">PQR62_25055</name>
</gene>
<reference evidence="7 8" key="1">
    <citation type="journal article" date="2024" name="Chem. Sci.">
        <title>Discovery of megapolipeptins by genome mining of a Burkholderiales bacteria collection.</title>
        <authorList>
            <person name="Paulo B.S."/>
            <person name="Recchia M.J.J."/>
            <person name="Lee S."/>
            <person name="Fergusson C.H."/>
            <person name="Romanowski S.B."/>
            <person name="Hernandez A."/>
            <person name="Krull N."/>
            <person name="Liu D.Y."/>
            <person name="Cavanagh H."/>
            <person name="Bos A."/>
            <person name="Gray C.A."/>
            <person name="Murphy B.T."/>
            <person name="Linington R.G."/>
            <person name="Eustaquio A.S."/>
        </authorList>
    </citation>
    <scope>NUCLEOTIDE SEQUENCE [LARGE SCALE GENOMIC DNA]</scope>
    <source>
        <strain evidence="7 8">RL21-008-BIB-A</strain>
    </source>
</reference>
<dbReference type="Proteomes" id="UP001629246">
    <property type="component" value="Unassembled WGS sequence"/>
</dbReference>
<keyword evidence="3 6" id="KW-0732">Signal</keyword>
<keyword evidence="4" id="KW-0472">Membrane</keyword>
<dbReference type="EMBL" id="JAQQFM010000017">
    <property type="protein sequence ID" value="MFL9927566.1"/>
    <property type="molecule type" value="Genomic_DNA"/>
</dbReference>
<dbReference type="Pfam" id="PF06629">
    <property type="entry name" value="MipA"/>
    <property type="match status" value="1"/>
</dbReference>
<evidence type="ECO:0000313" key="8">
    <source>
        <dbReference type="Proteomes" id="UP001629246"/>
    </source>
</evidence>
<dbReference type="PANTHER" id="PTHR38776:SF1">
    <property type="entry name" value="MLTA-INTERACTING PROTEIN-RELATED"/>
    <property type="match status" value="1"/>
</dbReference>
<evidence type="ECO:0000256" key="4">
    <source>
        <dbReference type="ARBA" id="ARBA00023136"/>
    </source>
</evidence>
<evidence type="ECO:0000313" key="7">
    <source>
        <dbReference type="EMBL" id="MFL9927566.1"/>
    </source>
</evidence>
<comment type="caution">
    <text evidence="7">The sequence shown here is derived from an EMBL/GenBank/DDBJ whole genome shotgun (WGS) entry which is preliminary data.</text>
</comment>
<name>A0ABW9AFB6_9BURK</name>
<organism evidence="7 8">
    <name type="scientific">Herbaspirillum lusitanum</name>
    <dbReference type="NCBI Taxonomy" id="213312"/>
    <lineage>
        <taxon>Bacteria</taxon>
        <taxon>Pseudomonadati</taxon>
        <taxon>Pseudomonadota</taxon>
        <taxon>Betaproteobacteria</taxon>
        <taxon>Burkholderiales</taxon>
        <taxon>Oxalobacteraceae</taxon>
        <taxon>Herbaspirillum</taxon>
    </lineage>
</organism>
<evidence type="ECO:0000256" key="1">
    <source>
        <dbReference type="ARBA" id="ARBA00004442"/>
    </source>
</evidence>
<evidence type="ECO:0000256" key="5">
    <source>
        <dbReference type="ARBA" id="ARBA00023237"/>
    </source>
</evidence>
<dbReference type="RefSeq" id="WP_408160802.1">
    <property type="nucleotide sequence ID" value="NZ_JAQQFM010000017.1"/>
</dbReference>
<protein>
    <submittedName>
        <fullName evidence="7">MipA/OmpV family protein</fullName>
    </submittedName>
</protein>
<keyword evidence="8" id="KW-1185">Reference proteome</keyword>
<comment type="subcellular location">
    <subcellularLocation>
        <location evidence="1">Cell outer membrane</location>
    </subcellularLocation>
</comment>
<evidence type="ECO:0000256" key="6">
    <source>
        <dbReference type="SAM" id="SignalP"/>
    </source>
</evidence>
<dbReference type="PANTHER" id="PTHR38776">
    <property type="entry name" value="MLTA-INTERACTING PROTEIN-RELATED"/>
    <property type="match status" value="1"/>
</dbReference>
<feature type="chain" id="PRO_5045341748" evidence="6">
    <location>
        <begin position="21"/>
        <end position="251"/>
    </location>
</feature>
<evidence type="ECO:0000256" key="2">
    <source>
        <dbReference type="ARBA" id="ARBA00005722"/>
    </source>
</evidence>
<dbReference type="InterPro" id="IPR010583">
    <property type="entry name" value="MipA"/>
</dbReference>
<comment type="similarity">
    <text evidence="2">Belongs to the MipA/OmpV family.</text>
</comment>
<evidence type="ECO:0000256" key="3">
    <source>
        <dbReference type="ARBA" id="ARBA00022729"/>
    </source>
</evidence>